<dbReference type="InParanoid" id="A0A078A3V1"/>
<accession>A0A078A3V1</accession>
<organism evidence="1 2">
    <name type="scientific">Stylonychia lemnae</name>
    <name type="common">Ciliate</name>
    <dbReference type="NCBI Taxonomy" id="5949"/>
    <lineage>
        <taxon>Eukaryota</taxon>
        <taxon>Sar</taxon>
        <taxon>Alveolata</taxon>
        <taxon>Ciliophora</taxon>
        <taxon>Intramacronucleata</taxon>
        <taxon>Spirotrichea</taxon>
        <taxon>Stichotrichia</taxon>
        <taxon>Sporadotrichida</taxon>
        <taxon>Oxytrichidae</taxon>
        <taxon>Stylonychinae</taxon>
        <taxon>Stylonychia</taxon>
    </lineage>
</organism>
<sequence>MDKSSQHLPQPLEPRLLLLDIGNFHKGQHQQYTYQILHNTRQCICNHHLHHRIEYQVSLVHNKVLIPFPMQLVPKTARVHK</sequence>
<gene>
    <name evidence="1" type="primary">Contig8604.g9188</name>
    <name evidence="1" type="ORF">STYLEM_5202</name>
</gene>
<protein>
    <submittedName>
        <fullName evidence="1">Uncharacterized protein</fullName>
    </submittedName>
</protein>
<reference evidence="1 2" key="1">
    <citation type="submission" date="2014-06" db="EMBL/GenBank/DDBJ databases">
        <authorList>
            <person name="Swart Estienne"/>
        </authorList>
    </citation>
    <scope>NUCLEOTIDE SEQUENCE [LARGE SCALE GENOMIC DNA]</scope>
    <source>
        <strain evidence="1 2">130c</strain>
    </source>
</reference>
<dbReference type="AlphaFoldDB" id="A0A078A3V1"/>
<dbReference type="Proteomes" id="UP000039865">
    <property type="component" value="Unassembled WGS sequence"/>
</dbReference>
<keyword evidence="2" id="KW-1185">Reference proteome</keyword>
<evidence type="ECO:0000313" key="1">
    <source>
        <dbReference type="EMBL" id="CDW76203.1"/>
    </source>
</evidence>
<evidence type="ECO:0000313" key="2">
    <source>
        <dbReference type="Proteomes" id="UP000039865"/>
    </source>
</evidence>
<dbReference type="EMBL" id="CCKQ01005050">
    <property type="protein sequence ID" value="CDW76203.1"/>
    <property type="molecule type" value="Genomic_DNA"/>
</dbReference>
<name>A0A078A3V1_STYLE</name>
<proteinExistence type="predicted"/>